<gene>
    <name evidence="9" type="ORF">Ami3637_10080</name>
</gene>
<sequence length="486" mass="53026">MTEKKEEDQSLKRGLKTRHLNMIGLGGSIGTGLFVALGYNISAAGPGGALLAYAVMGVLVYFMITSLGEMSAEIPISGSFSAYCTRFVDPALGFAVGWNYWFSWAICVATELLAGCILIKFWLPDGNSVIWSVLFLVLIYLLNFFSSRTYGEGEFWFASIKVFTVIVFLIVGVLMILGIIGGTSPGFKNWTVGEAPFVGGSMAVLSAFLLAGFSFQGTEIIGIAAGETENPEKAVPKAVNRVFWRILLFYFGAVAIIGFLIPYTDSNLLKTGIENLVYSPFTLVFERLGLAIAASLMNAVILTSVLSCGNAGLFTATRMLYSLALENKAPKVFTHVNKRGVPITALNVTTLVGALCFLATQVGLNTAYSWLLNIAALTGFIAWLAISVSHYFFRRAYIAQGKKVEDLKYRAKLYPFGPIFSFILCACIISGQYYAYGNYTLEGFMVAYIGLFVFIGCFAGYKIVKKTKMVKPLEANLDYNDSDDHQ</sequence>
<feature type="transmembrane region" description="Helical" evidence="7">
    <location>
        <begin position="242"/>
        <end position="261"/>
    </location>
</feature>
<comment type="subcellular location">
    <subcellularLocation>
        <location evidence="1">Membrane</location>
        <topology evidence="1">Multi-pass membrane protein</topology>
    </subcellularLocation>
</comment>
<name>A0A6P1MKW9_9FIRM</name>
<dbReference type="PANTHER" id="PTHR43341:SF1">
    <property type="entry name" value="GENERAL AMINO-ACID PERMEASE GAP1"/>
    <property type="match status" value="1"/>
</dbReference>
<dbReference type="InterPro" id="IPR050524">
    <property type="entry name" value="APC_YAT"/>
</dbReference>
<feature type="transmembrane region" description="Helical" evidence="7">
    <location>
        <begin position="20"/>
        <end position="41"/>
    </location>
</feature>
<keyword evidence="10" id="KW-1185">Reference proteome</keyword>
<dbReference type="Proteomes" id="UP000463883">
    <property type="component" value="Chromosome"/>
</dbReference>
<proteinExistence type="predicted"/>
<dbReference type="EMBL" id="CP047591">
    <property type="protein sequence ID" value="QHI72698.1"/>
    <property type="molecule type" value="Genomic_DNA"/>
</dbReference>
<protein>
    <submittedName>
        <fullName evidence="9">Amino acid permease</fullName>
    </submittedName>
</protein>
<keyword evidence="5 7" id="KW-1133">Transmembrane helix</keyword>
<evidence type="ECO:0000256" key="6">
    <source>
        <dbReference type="ARBA" id="ARBA00023136"/>
    </source>
</evidence>
<evidence type="ECO:0000256" key="7">
    <source>
        <dbReference type="SAM" id="Phobius"/>
    </source>
</evidence>
<feature type="transmembrane region" description="Helical" evidence="7">
    <location>
        <begin position="445"/>
        <end position="464"/>
    </location>
</feature>
<dbReference type="GO" id="GO:0016020">
    <property type="term" value="C:membrane"/>
    <property type="evidence" value="ECO:0007669"/>
    <property type="project" value="UniProtKB-SubCell"/>
</dbReference>
<evidence type="ECO:0000313" key="10">
    <source>
        <dbReference type="Proteomes" id="UP000463883"/>
    </source>
</evidence>
<dbReference type="KEGG" id="amic:Ami3637_10080"/>
<feature type="transmembrane region" description="Helical" evidence="7">
    <location>
        <begin position="341"/>
        <end position="364"/>
    </location>
</feature>
<feature type="transmembrane region" description="Helical" evidence="7">
    <location>
        <begin position="288"/>
        <end position="321"/>
    </location>
</feature>
<keyword evidence="2" id="KW-0813">Transport</keyword>
<organism evidence="9 10">
    <name type="scientific">Aminipila terrae</name>
    <dbReference type="NCBI Taxonomy" id="2697030"/>
    <lineage>
        <taxon>Bacteria</taxon>
        <taxon>Bacillati</taxon>
        <taxon>Bacillota</taxon>
        <taxon>Clostridia</taxon>
        <taxon>Peptostreptococcales</taxon>
        <taxon>Anaerovoracaceae</taxon>
        <taxon>Aminipila</taxon>
    </lineage>
</organism>
<feature type="transmembrane region" description="Helical" evidence="7">
    <location>
        <begin position="101"/>
        <end position="123"/>
    </location>
</feature>
<evidence type="ECO:0000256" key="3">
    <source>
        <dbReference type="ARBA" id="ARBA00022692"/>
    </source>
</evidence>
<evidence type="ECO:0000259" key="8">
    <source>
        <dbReference type="Pfam" id="PF00324"/>
    </source>
</evidence>
<reference evidence="9 10" key="1">
    <citation type="submission" date="2020-01" db="EMBL/GenBank/DDBJ databases">
        <title>Genomic analysis of Aminipila sp. CBA3637.</title>
        <authorList>
            <person name="Kim Y.B."/>
            <person name="Roh S.W."/>
        </authorList>
    </citation>
    <scope>NUCLEOTIDE SEQUENCE [LARGE SCALE GENOMIC DNA]</scope>
    <source>
        <strain evidence="9 10">CBA3637</strain>
    </source>
</reference>
<dbReference type="AlphaFoldDB" id="A0A6P1MKW9"/>
<dbReference type="Gene3D" id="1.20.1740.10">
    <property type="entry name" value="Amino acid/polyamine transporter I"/>
    <property type="match status" value="1"/>
</dbReference>
<dbReference type="RefSeq" id="WP_162362465.1">
    <property type="nucleotide sequence ID" value="NZ_CP047591.1"/>
</dbReference>
<keyword evidence="6 7" id="KW-0472">Membrane</keyword>
<evidence type="ECO:0000256" key="5">
    <source>
        <dbReference type="ARBA" id="ARBA00022989"/>
    </source>
</evidence>
<feature type="transmembrane region" description="Helical" evidence="7">
    <location>
        <begin position="158"/>
        <end position="180"/>
    </location>
</feature>
<feature type="transmembrane region" description="Helical" evidence="7">
    <location>
        <begin position="413"/>
        <end position="433"/>
    </location>
</feature>
<feature type="transmembrane region" description="Helical" evidence="7">
    <location>
        <begin position="129"/>
        <end position="146"/>
    </location>
</feature>
<evidence type="ECO:0000256" key="2">
    <source>
        <dbReference type="ARBA" id="ARBA00022448"/>
    </source>
</evidence>
<feature type="transmembrane region" description="Helical" evidence="7">
    <location>
        <begin position="370"/>
        <end position="393"/>
    </location>
</feature>
<feature type="transmembrane region" description="Helical" evidence="7">
    <location>
        <begin position="200"/>
        <end position="221"/>
    </location>
</feature>
<dbReference type="PIRSF" id="PIRSF006060">
    <property type="entry name" value="AA_transporter"/>
    <property type="match status" value="1"/>
</dbReference>
<evidence type="ECO:0000256" key="4">
    <source>
        <dbReference type="ARBA" id="ARBA00022970"/>
    </source>
</evidence>
<feature type="domain" description="Amino acid permease/ SLC12A" evidence="8">
    <location>
        <begin position="19"/>
        <end position="469"/>
    </location>
</feature>
<feature type="transmembrane region" description="Helical" evidence="7">
    <location>
        <begin position="47"/>
        <end position="64"/>
    </location>
</feature>
<dbReference type="PANTHER" id="PTHR43341">
    <property type="entry name" value="AMINO ACID PERMEASE"/>
    <property type="match status" value="1"/>
</dbReference>
<keyword evidence="3 7" id="KW-0812">Transmembrane</keyword>
<accession>A0A6P1MKW9</accession>
<dbReference type="FunFam" id="1.20.1740.10:FF:000001">
    <property type="entry name" value="Amino acid permease"/>
    <property type="match status" value="1"/>
</dbReference>
<dbReference type="Pfam" id="PF00324">
    <property type="entry name" value="AA_permease"/>
    <property type="match status" value="1"/>
</dbReference>
<keyword evidence="4" id="KW-0029">Amino-acid transport</keyword>
<evidence type="ECO:0000256" key="1">
    <source>
        <dbReference type="ARBA" id="ARBA00004141"/>
    </source>
</evidence>
<dbReference type="InterPro" id="IPR004841">
    <property type="entry name" value="AA-permease/SLC12A_dom"/>
</dbReference>
<dbReference type="InterPro" id="IPR004840">
    <property type="entry name" value="Amino_acid_permease_CS"/>
</dbReference>
<dbReference type="GO" id="GO:0015171">
    <property type="term" value="F:amino acid transmembrane transporter activity"/>
    <property type="evidence" value="ECO:0007669"/>
    <property type="project" value="TreeGrafter"/>
</dbReference>
<dbReference type="PROSITE" id="PS00218">
    <property type="entry name" value="AMINO_ACID_PERMEASE_1"/>
    <property type="match status" value="1"/>
</dbReference>
<evidence type="ECO:0000313" key="9">
    <source>
        <dbReference type="EMBL" id="QHI72698.1"/>
    </source>
</evidence>